<accession>A0ABN2KQV4</accession>
<dbReference type="InterPro" id="IPR019675">
    <property type="entry name" value="DUF2550"/>
</dbReference>
<evidence type="ECO:0000313" key="1">
    <source>
        <dbReference type="EMBL" id="GAA1761397.1"/>
    </source>
</evidence>
<dbReference type="Pfam" id="PF10739">
    <property type="entry name" value="DUF2550"/>
    <property type="match status" value="1"/>
</dbReference>
<dbReference type="Proteomes" id="UP001501475">
    <property type="component" value="Unassembled WGS sequence"/>
</dbReference>
<comment type="caution">
    <text evidence="1">The sequence shown here is derived from an EMBL/GenBank/DDBJ whole genome shotgun (WGS) entry which is preliminary data.</text>
</comment>
<name>A0ABN2KQV4_9MICO</name>
<gene>
    <name evidence="1" type="ORF">GCM10009810_21110</name>
</gene>
<proteinExistence type="predicted"/>
<organism evidence="1 2">
    <name type="scientific">Nostocoides vanveenii</name>
    <dbReference type="NCBI Taxonomy" id="330835"/>
    <lineage>
        <taxon>Bacteria</taxon>
        <taxon>Bacillati</taxon>
        <taxon>Actinomycetota</taxon>
        <taxon>Actinomycetes</taxon>
        <taxon>Micrococcales</taxon>
        <taxon>Intrasporangiaceae</taxon>
        <taxon>Nostocoides</taxon>
    </lineage>
</organism>
<evidence type="ECO:0000313" key="2">
    <source>
        <dbReference type="Proteomes" id="UP001501475"/>
    </source>
</evidence>
<reference evidence="1 2" key="1">
    <citation type="journal article" date="2019" name="Int. J. Syst. Evol. Microbiol.">
        <title>The Global Catalogue of Microorganisms (GCM) 10K type strain sequencing project: providing services to taxonomists for standard genome sequencing and annotation.</title>
        <authorList>
            <consortium name="The Broad Institute Genomics Platform"/>
            <consortium name="The Broad Institute Genome Sequencing Center for Infectious Disease"/>
            <person name="Wu L."/>
            <person name="Ma J."/>
        </authorList>
    </citation>
    <scope>NUCLEOTIDE SEQUENCE [LARGE SCALE GENOMIC DNA]</scope>
    <source>
        <strain evidence="1 2">JCM 15591</strain>
    </source>
</reference>
<sequence length="109" mass="11708">MLLCALRTPTTPQWRLGLLRFGADRLDWFSAIGPSLRPERTWERAGMVLGSPAPAREAIPGLTDPIAAPGSFAGQNFDIAMAQSGLTAIRAWTESSPPGFNVNIPGQFT</sequence>
<dbReference type="EMBL" id="BAAAPN010000047">
    <property type="protein sequence ID" value="GAA1761397.1"/>
    <property type="molecule type" value="Genomic_DNA"/>
</dbReference>
<keyword evidence="2" id="KW-1185">Reference proteome</keyword>
<protein>
    <submittedName>
        <fullName evidence="1">Uncharacterized protein</fullName>
    </submittedName>
</protein>